<gene>
    <name evidence="3" type="ORF">Fot_47784</name>
</gene>
<keyword evidence="4" id="KW-1185">Reference proteome</keyword>
<feature type="domain" description="Glycosyl transferase CAP10" evidence="2">
    <location>
        <begin position="156"/>
        <end position="403"/>
    </location>
</feature>
<keyword evidence="1" id="KW-0812">Transmembrane</keyword>
<comment type="caution">
    <text evidence="3">The sequence shown here is derived from an EMBL/GenBank/DDBJ whole genome shotgun (WGS) entry which is preliminary data.</text>
</comment>
<proteinExistence type="predicted"/>
<dbReference type="AlphaFoldDB" id="A0ABD1QRE5"/>
<accession>A0ABD1QRE5</accession>
<dbReference type="PANTHER" id="PTHR12203:SF108">
    <property type="entry name" value="O-GLUCOSYLTRANSFERASE RUMI HOMOLOG"/>
    <property type="match status" value="1"/>
</dbReference>
<reference evidence="4" key="1">
    <citation type="submission" date="2024-07" db="EMBL/GenBank/DDBJ databases">
        <title>Two chromosome-level genome assemblies of Korean endemic species Abeliophyllum distichum and Forsythia ovata (Oleaceae).</title>
        <authorList>
            <person name="Jang H."/>
        </authorList>
    </citation>
    <scope>NUCLEOTIDE SEQUENCE [LARGE SCALE GENOMIC DNA]</scope>
</reference>
<dbReference type="InterPro" id="IPR051091">
    <property type="entry name" value="O-Glucosyltr/Glycosyltrsf_90"/>
</dbReference>
<organism evidence="3 4">
    <name type="scientific">Forsythia ovata</name>
    <dbReference type="NCBI Taxonomy" id="205694"/>
    <lineage>
        <taxon>Eukaryota</taxon>
        <taxon>Viridiplantae</taxon>
        <taxon>Streptophyta</taxon>
        <taxon>Embryophyta</taxon>
        <taxon>Tracheophyta</taxon>
        <taxon>Spermatophyta</taxon>
        <taxon>Magnoliopsida</taxon>
        <taxon>eudicotyledons</taxon>
        <taxon>Gunneridae</taxon>
        <taxon>Pentapetalae</taxon>
        <taxon>asterids</taxon>
        <taxon>lamiids</taxon>
        <taxon>Lamiales</taxon>
        <taxon>Oleaceae</taxon>
        <taxon>Forsythieae</taxon>
        <taxon>Forsythia</taxon>
    </lineage>
</organism>
<evidence type="ECO:0000313" key="3">
    <source>
        <dbReference type="EMBL" id="KAL2478770.1"/>
    </source>
</evidence>
<dbReference type="InterPro" id="IPR006598">
    <property type="entry name" value="CAP10"/>
</dbReference>
<protein>
    <recommendedName>
        <fullName evidence="2">Glycosyl transferase CAP10 domain-containing protein</fullName>
    </recommendedName>
</protein>
<sequence>MVDRRPAKIGVQTTVAFFLVILVVIATITRWINVSIISGSLQKKFLLLGTSQTYSSEFDCSLKCSDISPLTNISTDNNSPSESCPEYFKWIHEDLRPWKVTGITKEMVEKAKEKAHINIVIVNGRVYTEKFKEVFQTRDAVTIWGILQLLRLYPGKLPDLDFMFECGDKTVIKKRDYGRSKALYPPPPMFHYCGDDSSFDIVFPDWSFWGWPELNIKPWEILKEDMQEGNSRIKWSDREPNAYWKGNTNLSAARRDLVKCNASEWNTRIDKVDWVHERKHGFKTADLASQCTHRYKIYVEGVSWSVSEKYILACDSMSLIINPRYYDFFTRSLLPTIHYWPINEHNKCKSIKFAVEWGNKHMNKAQEIGKTGSKYVQEQLRLKYVYDYMFHLLNEYSKLMKYKPTVPKGAVEVCSETMVCSVKGSRKKFRKHSMVKDPADSSPCTIPSSYYPAELEEFLERKKNLTKQVRMWEESESIGIATLKI</sequence>
<dbReference type="Pfam" id="PF05686">
    <property type="entry name" value="Glyco_transf_90"/>
    <property type="match status" value="1"/>
</dbReference>
<dbReference type="SMART" id="SM00672">
    <property type="entry name" value="CAP10"/>
    <property type="match status" value="1"/>
</dbReference>
<feature type="transmembrane region" description="Helical" evidence="1">
    <location>
        <begin position="9"/>
        <end position="32"/>
    </location>
</feature>
<keyword evidence="1" id="KW-0472">Membrane</keyword>
<keyword evidence="1" id="KW-1133">Transmembrane helix</keyword>
<dbReference type="PANTHER" id="PTHR12203">
    <property type="entry name" value="KDEL LYS-ASP-GLU-LEU CONTAINING - RELATED"/>
    <property type="match status" value="1"/>
</dbReference>
<evidence type="ECO:0000313" key="4">
    <source>
        <dbReference type="Proteomes" id="UP001604277"/>
    </source>
</evidence>
<dbReference type="EMBL" id="JBFOLJ010000014">
    <property type="protein sequence ID" value="KAL2478770.1"/>
    <property type="molecule type" value="Genomic_DNA"/>
</dbReference>
<dbReference type="Proteomes" id="UP001604277">
    <property type="component" value="Unassembled WGS sequence"/>
</dbReference>
<evidence type="ECO:0000256" key="1">
    <source>
        <dbReference type="SAM" id="Phobius"/>
    </source>
</evidence>
<evidence type="ECO:0000259" key="2">
    <source>
        <dbReference type="SMART" id="SM00672"/>
    </source>
</evidence>
<name>A0ABD1QRE5_9LAMI</name>